<evidence type="ECO:0000313" key="6">
    <source>
        <dbReference type="EMBL" id="AGC72871.1"/>
    </source>
</evidence>
<protein>
    <submittedName>
        <fullName evidence="6">Arylsulfatase</fullName>
        <ecNumber evidence="6">3.1.6.1</ecNumber>
    </submittedName>
</protein>
<dbReference type="InterPro" id="IPR050738">
    <property type="entry name" value="Sulfatase"/>
</dbReference>
<feature type="domain" description="Sulfatase N-terminal" evidence="5">
    <location>
        <begin position="48"/>
        <end position="399"/>
    </location>
</feature>
<name>L7VZG3_9BACT</name>
<dbReference type="CDD" id="cd16145">
    <property type="entry name" value="ARS_like"/>
    <property type="match status" value="1"/>
</dbReference>
<keyword evidence="2" id="KW-0479">Metal-binding</keyword>
<organism evidence="6">
    <name type="scientific">uncultured bacterium A1Q1_fos_97</name>
    <dbReference type="NCBI Taxonomy" id="1256593"/>
    <lineage>
        <taxon>Bacteria</taxon>
        <taxon>environmental samples</taxon>
    </lineage>
</organism>
<dbReference type="EMBL" id="JX649914">
    <property type="protein sequence ID" value="AGC72871.1"/>
    <property type="molecule type" value="Genomic_DNA"/>
</dbReference>
<dbReference type="Pfam" id="PF00884">
    <property type="entry name" value="Sulfatase"/>
    <property type="match status" value="1"/>
</dbReference>
<evidence type="ECO:0000256" key="1">
    <source>
        <dbReference type="ARBA" id="ARBA00008779"/>
    </source>
</evidence>
<dbReference type="Gene3D" id="3.30.1120.10">
    <property type="match status" value="1"/>
</dbReference>
<dbReference type="AlphaFoldDB" id="L7VZG3"/>
<dbReference type="GO" id="GO:0046872">
    <property type="term" value="F:metal ion binding"/>
    <property type="evidence" value="ECO:0007669"/>
    <property type="project" value="UniProtKB-KW"/>
</dbReference>
<dbReference type="PANTHER" id="PTHR42693:SF53">
    <property type="entry name" value="ENDO-4-O-SULFATASE"/>
    <property type="match status" value="1"/>
</dbReference>
<reference evidence="6" key="1">
    <citation type="submission" date="2012-09" db="EMBL/GenBank/DDBJ databases">
        <title>Metagenomic Characterization of a Microbial Community in Wastewater Detects High Levels of Antibiotic Resistance.</title>
        <authorList>
            <person name="Abrams M."/>
            <person name="Caldwell A."/>
            <person name="Vandaei E."/>
            <person name="Lee W."/>
            <person name="Perrott J."/>
            <person name="Khan S.Y."/>
            <person name="Ta J."/>
            <person name="Romero D."/>
            <person name="Nguyen V."/>
            <person name="Pourmand N."/>
            <person name="Ouverney C.C."/>
        </authorList>
    </citation>
    <scope>NUCLEOTIDE SEQUENCE</scope>
</reference>
<dbReference type="Gene3D" id="3.40.720.10">
    <property type="entry name" value="Alkaline Phosphatase, subunit A"/>
    <property type="match status" value="1"/>
</dbReference>
<dbReference type="PANTHER" id="PTHR42693">
    <property type="entry name" value="ARYLSULFATASE FAMILY MEMBER"/>
    <property type="match status" value="1"/>
</dbReference>
<evidence type="ECO:0000259" key="5">
    <source>
        <dbReference type="Pfam" id="PF00884"/>
    </source>
</evidence>
<dbReference type="InterPro" id="IPR017850">
    <property type="entry name" value="Alkaline_phosphatase_core_sf"/>
</dbReference>
<proteinExistence type="inferred from homology"/>
<evidence type="ECO:0000256" key="4">
    <source>
        <dbReference type="ARBA" id="ARBA00022837"/>
    </source>
</evidence>
<comment type="similarity">
    <text evidence="1">Belongs to the sulfatase family.</text>
</comment>
<accession>L7VZG3</accession>
<dbReference type="PROSITE" id="PS00523">
    <property type="entry name" value="SULFATASE_1"/>
    <property type="match status" value="1"/>
</dbReference>
<sequence length="513" mass="57822">MLLSWKLLTMKSASNMNVKKIALFLLFALPLLLAYRPSTPLEIKPKKPNIIYIFADDLGYGELGAYGQEKIKTPNLDQLAGEGIRFTQHYSSAPVCAPSRCMLLTGKHPGHAYIRGNYELGEYSDDMEGGQMPLPEGSVTIGHMLQKNGYHTGIIGKWGLGMHNTTGNPNLQGFDYSYGYLCQKQAHNYYPTHLWENGKWDTLNNPPISVHQRLSPTTPFKYFIGKEYVVDNMTAKALKFIEQGKNKPFFLYLAFPLPHLSLQVPEKALTPYLGKFPEEPYTGDKNYSPQRYPLSAYAGMISYLDEQVGIIMAALKAQGLDENTLVLFSSDNGATFDVGGVNAPFFNSVQGLRGLKMDVYEGGIRVPFIARWKGKIQPGQVSDHVSVQYDLMATIADLLKLEAPKNDGISYLPTLLGKKELQKQHPFLYWEYPEKGGQIAVRIGNWKGVKTQMKTNPAAKWELYDLSNDRSEQKNRAGELPERVSELDKVVEREHVPSHIKDWEFVSPKFKRN</sequence>
<evidence type="ECO:0000256" key="2">
    <source>
        <dbReference type="ARBA" id="ARBA00022723"/>
    </source>
</evidence>
<dbReference type="InterPro" id="IPR000917">
    <property type="entry name" value="Sulfatase_N"/>
</dbReference>
<dbReference type="EC" id="3.1.6.1" evidence="6"/>
<keyword evidence="3 6" id="KW-0378">Hydrolase</keyword>
<dbReference type="GO" id="GO:0004065">
    <property type="term" value="F:arylsulfatase activity"/>
    <property type="evidence" value="ECO:0007669"/>
    <property type="project" value="UniProtKB-EC"/>
</dbReference>
<keyword evidence="4" id="KW-0106">Calcium</keyword>
<dbReference type="InterPro" id="IPR024607">
    <property type="entry name" value="Sulfatase_CS"/>
</dbReference>
<evidence type="ECO:0000256" key="3">
    <source>
        <dbReference type="ARBA" id="ARBA00022801"/>
    </source>
</evidence>
<dbReference type="SUPFAM" id="SSF53649">
    <property type="entry name" value="Alkaline phosphatase-like"/>
    <property type="match status" value="1"/>
</dbReference>